<dbReference type="Pfam" id="PF22124">
    <property type="entry name" value="Glyco_hydro_95_cat"/>
    <property type="match status" value="1"/>
</dbReference>
<dbReference type="InterPro" id="IPR049053">
    <property type="entry name" value="AFCA-like_C"/>
</dbReference>
<dbReference type="Pfam" id="PF14498">
    <property type="entry name" value="Glyco_hyd_65N_2"/>
    <property type="match status" value="1"/>
</dbReference>
<dbReference type="Gene3D" id="2.60.40.1180">
    <property type="entry name" value="Golgi alpha-mannosidase II"/>
    <property type="match status" value="1"/>
</dbReference>
<dbReference type="Gene3D" id="2.70.98.50">
    <property type="entry name" value="putative glycoside hydrolase family protein from bacillus halodurans"/>
    <property type="match status" value="1"/>
</dbReference>
<protein>
    <submittedName>
        <fullName evidence="5">Alpha-L-fucosidase 2</fullName>
    </submittedName>
</protein>
<organism evidence="5 6">
    <name type="scientific">Purpureocillium lavendulum</name>
    <dbReference type="NCBI Taxonomy" id="1247861"/>
    <lineage>
        <taxon>Eukaryota</taxon>
        <taxon>Fungi</taxon>
        <taxon>Dikarya</taxon>
        <taxon>Ascomycota</taxon>
        <taxon>Pezizomycotina</taxon>
        <taxon>Sordariomycetes</taxon>
        <taxon>Hypocreomycetidae</taxon>
        <taxon>Hypocreales</taxon>
        <taxon>Ophiocordycipitaceae</taxon>
        <taxon>Purpureocillium</taxon>
    </lineage>
</organism>
<evidence type="ECO:0000259" key="2">
    <source>
        <dbReference type="Pfam" id="PF14498"/>
    </source>
</evidence>
<feature type="domain" description="Glycosyl hydrolase family 95 N-terminal" evidence="2">
    <location>
        <begin position="42"/>
        <end position="281"/>
    </location>
</feature>
<dbReference type="InterPro" id="IPR054363">
    <property type="entry name" value="GH95_cat"/>
</dbReference>
<reference evidence="5" key="1">
    <citation type="submission" date="2023-01" db="EMBL/GenBank/DDBJ databases">
        <title>The growth and conidiation of Purpureocillium lavendulum are regulated by nitrogen source and histone H3K14 acetylation.</title>
        <authorList>
            <person name="Tang P."/>
            <person name="Han J."/>
            <person name="Zhang C."/>
            <person name="Tang P."/>
            <person name="Qi F."/>
            <person name="Zhang K."/>
            <person name="Liang L."/>
        </authorList>
    </citation>
    <scope>NUCLEOTIDE SEQUENCE</scope>
    <source>
        <strain evidence="5">YMF1.00683</strain>
    </source>
</reference>
<accession>A0AB34FVA6</accession>
<dbReference type="GO" id="GO:0005975">
    <property type="term" value="P:carbohydrate metabolic process"/>
    <property type="evidence" value="ECO:0007669"/>
    <property type="project" value="InterPro"/>
</dbReference>
<feature type="region of interest" description="Disordered" evidence="1">
    <location>
        <begin position="209"/>
        <end position="234"/>
    </location>
</feature>
<dbReference type="InterPro" id="IPR008928">
    <property type="entry name" value="6-hairpin_glycosidase_sf"/>
</dbReference>
<comment type="caution">
    <text evidence="5">The sequence shown here is derived from an EMBL/GenBank/DDBJ whole genome shotgun (WGS) entry which is preliminary data.</text>
</comment>
<evidence type="ECO:0000259" key="4">
    <source>
        <dbReference type="Pfam" id="PF22124"/>
    </source>
</evidence>
<dbReference type="PIRSF" id="PIRSF007663">
    <property type="entry name" value="UCP007663"/>
    <property type="match status" value="1"/>
</dbReference>
<evidence type="ECO:0000259" key="3">
    <source>
        <dbReference type="Pfam" id="PF21307"/>
    </source>
</evidence>
<dbReference type="InterPro" id="IPR027414">
    <property type="entry name" value="GH95_N_dom"/>
</dbReference>
<feature type="domain" description="Glycosyl hydrolase family 95 catalytic" evidence="4">
    <location>
        <begin position="303"/>
        <end position="720"/>
    </location>
</feature>
<gene>
    <name evidence="5" type="ORF">O9K51_05857</name>
</gene>
<dbReference type="Proteomes" id="UP001163105">
    <property type="component" value="Unassembled WGS sequence"/>
</dbReference>
<dbReference type="GO" id="GO:0004560">
    <property type="term" value="F:alpha-L-fucosidase activity"/>
    <property type="evidence" value="ECO:0007669"/>
    <property type="project" value="InterPro"/>
</dbReference>
<evidence type="ECO:0000256" key="1">
    <source>
        <dbReference type="SAM" id="MobiDB-lite"/>
    </source>
</evidence>
<dbReference type="InterPro" id="IPR016518">
    <property type="entry name" value="Alpha-L-fucosidase"/>
</dbReference>
<dbReference type="SUPFAM" id="SSF48208">
    <property type="entry name" value="Six-hairpin glycosidases"/>
    <property type="match status" value="1"/>
</dbReference>
<feature type="compositionally biased region" description="Polar residues" evidence="1">
    <location>
        <begin position="209"/>
        <end position="221"/>
    </location>
</feature>
<dbReference type="EMBL" id="JAQHRD010000004">
    <property type="protein sequence ID" value="KAJ6442301.1"/>
    <property type="molecule type" value="Genomic_DNA"/>
</dbReference>
<proteinExistence type="predicted"/>
<evidence type="ECO:0000313" key="5">
    <source>
        <dbReference type="EMBL" id="KAJ6442301.1"/>
    </source>
</evidence>
<sequence>MNNDPDDGQIHLGGKMHFSYLSVPLIVASATGVLALDGSRFLWYDAPGTDWESSALPIGNGRLGATVLGGPGTELIPLNEDTIWSGPLQDRTPPRALAALPRVREMLLAGNISAASNLTMEDILPDQPSERAFSYFGNLALEFGHGDVEDYVRWLDTSQGNAGVSYTYKDVNYTREYIASFPSDVLAARFTASKKGVLSLKARFTREGNATSNTASTTGGVNQIAMGGSSGQKPEEHPILFVGKARFVISGGRVSASKDTLTISGATTVDVFFNTETNYRHSNPKSLEAAVDSKLRAAVKKGYARVRREAVADAASLLGRAAIDLGTSPNGLASLPTDQRIAHARTGLEDVQLATLAWNFGRHLLVASSRNTAAAVDMPANLQGVWNNKTTAAWGGKYTININIEMNYWPAGPTNLIETQEPLFDLLGVARPRGRAMARSMYGCDGVVIHHNLDLWGDPAPTDHNAHSTMWPMGAAWMVQHMMEHYRFTGDRNFLKRTAYPYLVDVARFYQCYTLTWEGSRVTGPSISAENSFIVPANATVAGQSIGIDIAPEQDNQLMRDVVTSLLEAATALGISDSDKDVEAARKFLDLIRAPRIGSYGQILEWRYEYKEADAGHRHLSPLYGLHPSHQFAPLVNETLSKAAKALLDHRLASGSGSTGWSRTWTINQYARLLSGAETWKHVAAWFAKYLMANLWNSDHGVNYQIDGNFGVTSGLTEMLLQSHAGVVHLLPALPAEAVPAGSARGLVARGGFEVDMEWKDGKLKKAVVTSKSGGQLKIRVGDGEAFRVNGGRYRSAIEASKGARFVVTP</sequence>
<evidence type="ECO:0000313" key="6">
    <source>
        <dbReference type="Proteomes" id="UP001163105"/>
    </source>
</evidence>
<feature type="domain" description="Alpha fucosidase A-like C-terminal" evidence="3">
    <location>
        <begin position="722"/>
        <end position="793"/>
    </location>
</feature>
<name>A0AB34FVA6_9HYPO</name>
<dbReference type="PANTHER" id="PTHR31084">
    <property type="entry name" value="ALPHA-L-FUCOSIDASE 2"/>
    <property type="match status" value="1"/>
</dbReference>
<dbReference type="PANTHER" id="PTHR31084:SF0">
    <property type="entry name" value="ALPHA-L-FUCOSIDASE 2"/>
    <property type="match status" value="1"/>
</dbReference>
<dbReference type="InterPro" id="IPR013780">
    <property type="entry name" value="Glyco_hydro_b"/>
</dbReference>
<dbReference type="AlphaFoldDB" id="A0AB34FVA6"/>
<keyword evidence="6" id="KW-1185">Reference proteome</keyword>
<dbReference type="Pfam" id="PF21307">
    <property type="entry name" value="Glyco_hydro_95_C"/>
    <property type="match status" value="1"/>
</dbReference>